<keyword evidence="7" id="KW-0812">Transmembrane</keyword>
<evidence type="ECO:0000259" key="8">
    <source>
        <dbReference type="PROSITE" id="PS51296"/>
    </source>
</evidence>
<evidence type="ECO:0000313" key="10">
    <source>
        <dbReference type="Proteomes" id="UP000193224"/>
    </source>
</evidence>
<evidence type="ECO:0000256" key="4">
    <source>
        <dbReference type="ARBA" id="ARBA00023002"/>
    </source>
</evidence>
<evidence type="ECO:0000256" key="7">
    <source>
        <dbReference type="SAM" id="Phobius"/>
    </source>
</evidence>
<evidence type="ECO:0000256" key="3">
    <source>
        <dbReference type="ARBA" id="ARBA00022723"/>
    </source>
</evidence>
<dbReference type="CDD" id="cd08885">
    <property type="entry name" value="RHO_alpha_C_1"/>
    <property type="match status" value="1"/>
</dbReference>
<keyword evidence="7" id="KW-0472">Membrane</keyword>
<dbReference type="Gene3D" id="3.90.380.10">
    <property type="entry name" value="Naphthalene 1,2-dioxygenase Alpha Subunit, Chain A, domain 1"/>
    <property type="match status" value="2"/>
</dbReference>
<evidence type="ECO:0000256" key="1">
    <source>
        <dbReference type="ARBA" id="ARBA00001962"/>
    </source>
</evidence>
<proteinExistence type="predicted"/>
<accession>A0A1X7BR45</accession>
<dbReference type="InterPro" id="IPR036922">
    <property type="entry name" value="Rieske_2Fe-2S_sf"/>
</dbReference>
<name>A0A1X7BR45_9RHOB</name>
<feature type="transmembrane region" description="Helical" evidence="7">
    <location>
        <begin position="271"/>
        <end position="290"/>
    </location>
</feature>
<evidence type="ECO:0000256" key="6">
    <source>
        <dbReference type="ARBA" id="ARBA00023014"/>
    </source>
</evidence>
<reference evidence="9 10" key="1">
    <citation type="submission" date="2017-03" db="EMBL/GenBank/DDBJ databases">
        <authorList>
            <person name="Afonso C.L."/>
            <person name="Miller P.J."/>
            <person name="Scott M.A."/>
            <person name="Spackman E."/>
            <person name="Goraichik I."/>
            <person name="Dimitrov K.M."/>
            <person name="Suarez D.L."/>
            <person name="Swayne D.E."/>
        </authorList>
    </citation>
    <scope>NUCLEOTIDE SEQUENCE [LARGE SCALE GENOMIC DNA]</scope>
    <source>
        <strain evidence="9 10">CECT 7745</strain>
    </source>
</reference>
<keyword evidence="7" id="KW-1133">Transmembrane helix</keyword>
<comment type="cofactor">
    <cofactor evidence="1">
        <name>Fe cation</name>
        <dbReference type="ChEBI" id="CHEBI:24875"/>
    </cofactor>
</comment>
<keyword evidence="5" id="KW-0408">Iron</keyword>
<dbReference type="InterPro" id="IPR017941">
    <property type="entry name" value="Rieske_2Fe-2S"/>
</dbReference>
<dbReference type="OrthoDB" id="7456916at2"/>
<dbReference type="AlphaFoldDB" id="A0A1X7BR45"/>
<keyword evidence="3" id="KW-0479">Metal-binding</keyword>
<dbReference type="SUPFAM" id="SSF55961">
    <property type="entry name" value="Bet v1-like"/>
    <property type="match status" value="1"/>
</dbReference>
<dbReference type="GO" id="GO:0008695">
    <property type="term" value="F:3-phenylpropionate dioxygenase activity"/>
    <property type="evidence" value="ECO:0007669"/>
    <property type="project" value="UniProtKB-EC"/>
</dbReference>
<dbReference type="PROSITE" id="PS51296">
    <property type="entry name" value="RIESKE"/>
    <property type="match status" value="1"/>
</dbReference>
<dbReference type="PANTHER" id="PTHR43756">
    <property type="entry name" value="CHOLINE MONOOXYGENASE, CHLOROPLASTIC"/>
    <property type="match status" value="1"/>
</dbReference>
<organism evidence="9 10">
    <name type="scientific">Roseovarius aestuarii</name>
    <dbReference type="NCBI Taxonomy" id="475083"/>
    <lineage>
        <taxon>Bacteria</taxon>
        <taxon>Pseudomonadati</taxon>
        <taxon>Pseudomonadota</taxon>
        <taxon>Alphaproteobacteria</taxon>
        <taxon>Rhodobacterales</taxon>
        <taxon>Roseobacteraceae</taxon>
        <taxon>Roseovarius</taxon>
    </lineage>
</organism>
<dbReference type="CDD" id="cd03469">
    <property type="entry name" value="Rieske_RO_Alpha_N"/>
    <property type="match status" value="1"/>
</dbReference>
<feature type="domain" description="Rieske" evidence="8">
    <location>
        <begin position="51"/>
        <end position="158"/>
    </location>
</feature>
<dbReference type="RefSeq" id="WP_085800070.1">
    <property type="nucleotide sequence ID" value="NZ_FWXB01000005.1"/>
</dbReference>
<evidence type="ECO:0000256" key="2">
    <source>
        <dbReference type="ARBA" id="ARBA00022714"/>
    </source>
</evidence>
<dbReference type="Gene3D" id="2.102.10.10">
    <property type="entry name" value="Rieske [2Fe-2S] iron-sulphur domain"/>
    <property type="match status" value="1"/>
</dbReference>
<keyword evidence="6" id="KW-0411">Iron-sulfur</keyword>
<dbReference type="InterPro" id="IPR001663">
    <property type="entry name" value="Rng_hydr_dOase-A"/>
</dbReference>
<dbReference type="GO" id="GO:0005506">
    <property type="term" value="F:iron ion binding"/>
    <property type="evidence" value="ECO:0007669"/>
    <property type="project" value="InterPro"/>
</dbReference>
<evidence type="ECO:0000256" key="5">
    <source>
        <dbReference type="ARBA" id="ARBA00023004"/>
    </source>
</evidence>
<keyword evidence="9" id="KW-0223">Dioxygenase</keyword>
<dbReference type="GO" id="GO:0051537">
    <property type="term" value="F:2 iron, 2 sulfur cluster binding"/>
    <property type="evidence" value="ECO:0007669"/>
    <property type="project" value="UniProtKB-KW"/>
</dbReference>
<dbReference type="EMBL" id="FWXB01000005">
    <property type="protein sequence ID" value="SMC12097.1"/>
    <property type="molecule type" value="Genomic_DNA"/>
</dbReference>
<dbReference type="Pfam" id="PF00355">
    <property type="entry name" value="Rieske"/>
    <property type="match status" value="1"/>
</dbReference>
<dbReference type="EC" id="1.14.12.19" evidence="9"/>
<protein>
    <submittedName>
        <fullName evidence="9">3-phenylpropionate/cinnamic acid dioxygenase subunit alpha</fullName>
        <ecNumber evidence="9">1.14.12.19</ecNumber>
    </submittedName>
</protein>
<keyword evidence="10" id="KW-1185">Reference proteome</keyword>
<keyword evidence="4 9" id="KW-0560">Oxidoreductase</keyword>
<dbReference type="PRINTS" id="PR00090">
    <property type="entry name" value="RNGDIOXGNASE"/>
</dbReference>
<sequence length="380" mass="43017">MTQHDTTLSPMAELSQNVAQPFERARAMPKSVYTSDDFLQAELDHVFRQDWFCVTRADALANPGDYTTLDLAGQPIMVIRDRDGQLRAQSNVCLHRMSTLLEGSGNTRSIVCPYHAWTYNLDGRLRGAPAMTLNESFCKDAYALPQVRCEEWLGWVMVTLNPAAPPVAEQLSGVRDLIDDFGMENYTQTFFETHRWDTNWKVLAENFMESYHLPVCHAGTIGGLSKLEEMVCPPGEPAFNYHWIYKEPHFTLANAHPSNTRLKGDRRRMTFLLAIYPSMLITLTPGYFWYLSLHPHGVGQVDIRFGGGMSPDFVNDAQAQSHFEAVKKLLDDVNVEDRGCTEKVYRGLCSDVAAPGHLSHLERPNYDFACYLNDRINPAD</sequence>
<dbReference type="Proteomes" id="UP000193224">
    <property type="component" value="Unassembled WGS sequence"/>
</dbReference>
<dbReference type="SUPFAM" id="SSF50022">
    <property type="entry name" value="ISP domain"/>
    <property type="match status" value="1"/>
</dbReference>
<dbReference type="PANTHER" id="PTHR43756:SF5">
    <property type="entry name" value="CHOLINE MONOOXYGENASE, CHLOROPLASTIC"/>
    <property type="match status" value="1"/>
</dbReference>
<gene>
    <name evidence="9" type="primary">hcaE_3</name>
    <name evidence="9" type="ORF">ROA7745_01920</name>
</gene>
<dbReference type="Pfam" id="PF00848">
    <property type="entry name" value="Ring_hydroxyl_A"/>
    <property type="match status" value="1"/>
</dbReference>
<evidence type="ECO:0000313" key="9">
    <source>
        <dbReference type="EMBL" id="SMC12097.1"/>
    </source>
</evidence>
<dbReference type="InterPro" id="IPR015879">
    <property type="entry name" value="Ring_hydroxy_dOase_asu_C_dom"/>
</dbReference>
<keyword evidence="2" id="KW-0001">2Fe-2S</keyword>